<dbReference type="Gene3D" id="3.30.70.360">
    <property type="match status" value="1"/>
</dbReference>
<dbReference type="InterPro" id="IPR010158">
    <property type="entry name" value="Amidase_Cbmase"/>
</dbReference>
<dbReference type="InterPro" id="IPR011650">
    <property type="entry name" value="Peptidase_M20_dimer"/>
</dbReference>
<proteinExistence type="inferred from homology"/>
<dbReference type="PANTHER" id="PTHR32494:SF5">
    <property type="entry name" value="ALLANTOATE AMIDOHYDROLASE"/>
    <property type="match status" value="1"/>
</dbReference>
<evidence type="ECO:0000256" key="1">
    <source>
        <dbReference type="ARBA" id="ARBA00006153"/>
    </source>
</evidence>
<evidence type="ECO:0000259" key="3">
    <source>
        <dbReference type="Pfam" id="PF07687"/>
    </source>
</evidence>
<dbReference type="RefSeq" id="WP_247029184.1">
    <property type="nucleotide sequence ID" value="NZ_JALKCH010000006.1"/>
</dbReference>
<evidence type="ECO:0000313" key="4">
    <source>
        <dbReference type="EMBL" id="MCK0197435.1"/>
    </source>
</evidence>
<dbReference type="PIRSF" id="PIRSF001235">
    <property type="entry name" value="Amidase_carbamoylase"/>
    <property type="match status" value="1"/>
</dbReference>
<dbReference type="Proteomes" id="UP001203284">
    <property type="component" value="Unassembled WGS sequence"/>
</dbReference>
<feature type="domain" description="Peptidase M20 dimerisation" evidence="3">
    <location>
        <begin position="214"/>
        <end position="312"/>
    </location>
</feature>
<dbReference type="SUPFAM" id="SSF55031">
    <property type="entry name" value="Bacterial exopeptidase dimerisation domain"/>
    <property type="match status" value="1"/>
</dbReference>
<sequence length="419" mass="44559">MNAHVRPGRLTDGTRLWSSLMDMARIGALPNGGCCRLALTDEDRAARDLFVRWCREEGLTMQVDPFGNVFATRAGRRPDAGHVLVGSHLDTQPHGGRFDGVLGVLAGLEAVRGLNAAGIETEQAITLVNWTNEEGVRFSPGLTGSAGFIGAIGAYDGMAVSGVGQVPFQSELHRIGYAGRERFSGRIAGYYELHIEQGPVLERAGVPIGVVEGVQGVRWLEIDLAGEDRHAGTTPAADRRDAFMAAAGLATRMRGAALAHDRAFRITFGRVAVEPGSVNTVPGRVTMSVDLRHSDVGLLERVEQEITEAVAALRGTEGVVGTVRRTMDVAPVAFDPAMQDVIEGAACEIGAATRRLPSGAMHDASNLARIVPGAMVFVPSRGGISHNENEWTEPEHIADGCEVLARAMLRHAMGMVAAH</sequence>
<dbReference type="GO" id="GO:0016787">
    <property type="term" value="F:hydrolase activity"/>
    <property type="evidence" value="ECO:0007669"/>
    <property type="project" value="UniProtKB-KW"/>
</dbReference>
<reference evidence="4 5" key="1">
    <citation type="submission" date="2022-04" db="EMBL/GenBank/DDBJ databases">
        <authorList>
            <person name="Grouzdev D.S."/>
            <person name="Pantiukh K.S."/>
            <person name="Krutkina M.S."/>
        </authorList>
    </citation>
    <scope>NUCLEOTIDE SEQUENCE [LARGE SCALE GENOMIC DNA]</scope>
    <source>
        <strain evidence="4 5">6x-1</strain>
    </source>
</reference>
<organism evidence="4 5">
    <name type="scientific">Ancylobacter crimeensis</name>
    <dbReference type="NCBI Taxonomy" id="2579147"/>
    <lineage>
        <taxon>Bacteria</taxon>
        <taxon>Pseudomonadati</taxon>
        <taxon>Pseudomonadota</taxon>
        <taxon>Alphaproteobacteria</taxon>
        <taxon>Hyphomicrobiales</taxon>
        <taxon>Xanthobacteraceae</taxon>
        <taxon>Ancylobacter</taxon>
    </lineage>
</organism>
<dbReference type="CDD" id="cd03884">
    <property type="entry name" value="M20_bAS"/>
    <property type="match status" value="1"/>
</dbReference>
<evidence type="ECO:0000313" key="5">
    <source>
        <dbReference type="Proteomes" id="UP001203284"/>
    </source>
</evidence>
<dbReference type="InterPro" id="IPR002933">
    <property type="entry name" value="Peptidase_M20"/>
</dbReference>
<protein>
    <submittedName>
        <fullName evidence="4">Zn-dependent hydrolase</fullName>
    </submittedName>
</protein>
<dbReference type="Gene3D" id="3.40.630.10">
    <property type="entry name" value="Zn peptidases"/>
    <property type="match status" value="1"/>
</dbReference>
<dbReference type="Pfam" id="PF01546">
    <property type="entry name" value="Peptidase_M20"/>
    <property type="match status" value="1"/>
</dbReference>
<comment type="similarity">
    <text evidence="1">Belongs to the peptidase M20 family.</text>
</comment>
<dbReference type="NCBIfam" id="NF006769">
    <property type="entry name" value="PRK09290.1-3"/>
    <property type="match status" value="1"/>
</dbReference>
<dbReference type="PANTHER" id="PTHR32494">
    <property type="entry name" value="ALLANTOATE DEIMINASE-RELATED"/>
    <property type="match status" value="1"/>
</dbReference>
<evidence type="ECO:0000256" key="2">
    <source>
        <dbReference type="ARBA" id="ARBA00022801"/>
    </source>
</evidence>
<keyword evidence="5" id="KW-1185">Reference proteome</keyword>
<gene>
    <name evidence="4" type="ORF">MWN34_10970</name>
</gene>
<dbReference type="EMBL" id="JALKCH010000006">
    <property type="protein sequence ID" value="MCK0197435.1"/>
    <property type="molecule type" value="Genomic_DNA"/>
</dbReference>
<comment type="caution">
    <text evidence="4">The sequence shown here is derived from an EMBL/GenBank/DDBJ whole genome shotgun (WGS) entry which is preliminary data.</text>
</comment>
<name>A0ABT0DBW5_9HYPH</name>
<dbReference type="Pfam" id="PF07687">
    <property type="entry name" value="M20_dimer"/>
    <property type="match status" value="1"/>
</dbReference>
<accession>A0ABT0DBW5</accession>
<keyword evidence="2 4" id="KW-0378">Hydrolase</keyword>
<dbReference type="SUPFAM" id="SSF53187">
    <property type="entry name" value="Zn-dependent exopeptidases"/>
    <property type="match status" value="1"/>
</dbReference>
<dbReference type="InterPro" id="IPR036264">
    <property type="entry name" value="Bact_exopeptidase_dim_dom"/>
</dbReference>
<dbReference type="NCBIfam" id="TIGR01879">
    <property type="entry name" value="hydantase"/>
    <property type="match status" value="1"/>
</dbReference>